<keyword evidence="10" id="KW-0863">Zinc-finger</keyword>
<keyword evidence="7" id="KW-0963">Cytoplasm</keyword>
<evidence type="ECO:0000256" key="14">
    <source>
        <dbReference type="ARBA" id="ARBA00035131"/>
    </source>
</evidence>
<dbReference type="Gene3D" id="3.30.40.10">
    <property type="entry name" value="Zinc/RING finger domain, C3HC4 (zinc finger)"/>
    <property type="match status" value="1"/>
</dbReference>
<feature type="compositionally biased region" description="Polar residues" evidence="16">
    <location>
        <begin position="632"/>
        <end position="643"/>
    </location>
</feature>
<evidence type="ECO:0000256" key="8">
    <source>
        <dbReference type="ARBA" id="ARBA00022679"/>
    </source>
</evidence>
<comment type="subcellular location">
    <subcellularLocation>
        <location evidence="3">Cytoplasm</location>
    </subcellularLocation>
    <subcellularLocation>
        <location evidence="2">Nucleus</location>
    </subcellularLocation>
</comment>
<comment type="pathway">
    <text evidence="4">Protein modification; protein ubiquitination.</text>
</comment>
<dbReference type="SMART" id="SM00184">
    <property type="entry name" value="RING"/>
    <property type="match status" value="1"/>
</dbReference>
<evidence type="ECO:0000256" key="9">
    <source>
        <dbReference type="ARBA" id="ARBA00022723"/>
    </source>
</evidence>
<feature type="compositionally biased region" description="Low complexity" evidence="16">
    <location>
        <begin position="616"/>
        <end position="628"/>
    </location>
</feature>
<feature type="compositionally biased region" description="Polar residues" evidence="16">
    <location>
        <begin position="7"/>
        <end position="18"/>
    </location>
</feature>
<evidence type="ECO:0000256" key="4">
    <source>
        <dbReference type="ARBA" id="ARBA00004906"/>
    </source>
</evidence>
<evidence type="ECO:0000313" key="18">
    <source>
        <dbReference type="Proteomes" id="UP000008820"/>
    </source>
</evidence>
<evidence type="ECO:0000256" key="16">
    <source>
        <dbReference type="SAM" id="MobiDB-lite"/>
    </source>
</evidence>
<evidence type="ECO:0000256" key="2">
    <source>
        <dbReference type="ARBA" id="ARBA00004123"/>
    </source>
</evidence>
<reference evidence="17 18" key="1">
    <citation type="submission" date="2017-06" db="EMBL/GenBank/DDBJ databases">
        <title>Aedes aegypti genome working group (AGWG) sequencing and assembly.</title>
        <authorList>
            <consortium name="Aedes aegypti Genome Working Group (AGWG)"/>
            <person name="Matthews B.J."/>
        </authorList>
    </citation>
    <scope>NUCLEOTIDE SEQUENCE [LARGE SCALE GENOMIC DNA]</scope>
    <source>
        <strain evidence="17 18">LVP_AGWG</strain>
    </source>
</reference>
<evidence type="ECO:0000256" key="11">
    <source>
        <dbReference type="ARBA" id="ARBA00022786"/>
    </source>
</evidence>
<feature type="region of interest" description="Disordered" evidence="16">
    <location>
        <begin position="612"/>
        <end position="647"/>
    </location>
</feature>
<proteinExistence type="inferred from homology"/>
<dbReference type="InterPro" id="IPR039739">
    <property type="entry name" value="MAG2/RNF10"/>
</dbReference>
<evidence type="ECO:0000256" key="15">
    <source>
        <dbReference type="ARBA" id="ARBA00035390"/>
    </source>
</evidence>
<sequence>MEKNHRFANQSLSKGQISDSKKNQDISTKWPRNSKRREQTNSSGYKPENVRTTSGKATPAGKTRAQTNFNYDKRSKQRPEAAGPLFPEASASALDPANQYDDHYEGTGLASQGGSDFGTVRNELHSVFSPGSKKQSLNHLLNFHYTPRERDQPMRFSKTGNNRSYVKKVTYNKEQYLQANCQFVVRAGEDYTPVLASPDNLVDWAKIEQVHIFSSEEPQCPICLYPPVAAKMTKCGHIYCWPCILHYLALSDKAWRKCPICYDAIHVPDLRSCVLKPFHSYTVGESVTFQLMRREKTSLIVEIASDVGKKSLEIPLFNPNLNRTILTKLLMAGSAELLAIVEREQLELENQIVVDGIDCPENIFVQQALEQLKERREKALNVREVSTVLKEENIRTSESSSDEAAGFTIEETASECAEEEESITVEQSIGANFMIDEDSNFTLSDIDIVPTSTCASSDYYYFYQSTDGQPLYLHSMNTRMLQAMYGSLDKSPQMITGKIVHKDSSSMSEALRKRLKYLQHLPICTQFEVVEVEFKQGVISPEVLAYFKDEMNDRRKDRQKRARAERIRERQIFEFNERQLGKSLARSAKINIDSNKHFPTCGNDSFDFSHEPSLCTSPSTSDASASPYPSGPSWSKMLSTSPAASRWPSLPSGGSVNVFGPLAAPPPKMIQVTGSRMSSTTSSIHKHRFTSESDFDENDDIQEARAPEPRNNLASAIEAALEKVSLNNELAVLEGGVINKKQKGGAASSNNNGAKKKKNKKTVLFASGMNLN</sequence>
<evidence type="ECO:0000256" key="7">
    <source>
        <dbReference type="ARBA" id="ARBA00022490"/>
    </source>
</evidence>
<evidence type="ECO:0000256" key="6">
    <source>
        <dbReference type="ARBA" id="ARBA00012483"/>
    </source>
</evidence>
<dbReference type="GO" id="GO:0008270">
    <property type="term" value="F:zinc ion binding"/>
    <property type="evidence" value="ECO:0007669"/>
    <property type="project" value="UniProtKB-KW"/>
</dbReference>
<keyword evidence="13" id="KW-0539">Nucleus</keyword>
<comment type="similarity">
    <text evidence="5">Belongs to the RNF10 family.</text>
</comment>
<feature type="compositionally biased region" description="Polar residues" evidence="16">
    <location>
        <begin position="40"/>
        <end position="56"/>
    </location>
</feature>
<feature type="region of interest" description="Disordered" evidence="16">
    <location>
        <begin position="741"/>
        <end position="772"/>
    </location>
</feature>
<dbReference type="GO" id="GO:0005737">
    <property type="term" value="C:cytoplasm"/>
    <property type="evidence" value="ECO:0007669"/>
    <property type="project" value="UniProtKB-SubCell"/>
</dbReference>
<evidence type="ECO:0000256" key="3">
    <source>
        <dbReference type="ARBA" id="ARBA00004496"/>
    </source>
</evidence>
<dbReference type="Proteomes" id="UP000008820">
    <property type="component" value="Chromosome 2"/>
</dbReference>
<keyword evidence="8" id="KW-0808">Transferase</keyword>
<dbReference type="VEuPathDB" id="VectorBase:AAEL008854"/>
<organism evidence="17 18">
    <name type="scientific">Aedes aegypti</name>
    <name type="common">Yellowfever mosquito</name>
    <name type="synonym">Culex aegypti</name>
    <dbReference type="NCBI Taxonomy" id="7159"/>
    <lineage>
        <taxon>Eukaryota</taxon>
        <taxon>Metazoa</taxon>
        <taxon>Ecdysozoa</taxon>
        <taxon>Arthropoda</taxon>
        <taxon>Hexapoda</taxon>
        <taxon>Insecta</taxon>
        <taxon>Pterygota</taxon>
        <taxon>Neoptera</taxon>
        <taxon>Endopterygota</taxon>
        <taxon>Diptera</taxon>
        <taxon>Nematocera</taxon>
        <taxon>Culicoidea</taxon>
        <taxon>Culicidae</taxon>
        <taxon>Culicinae</taxon>
        <taxon>Aedini</taxon>
        <taxon>Aedes</taxon>
        <taxon>Stegomyia</taxon>
    </lineage>
</organism>
<evidence type="ECO:0000313" key="17">
    <source>
        <dbReference type="EnsemblMetazoa" id="AAEL008854-PA"/>
    </source>
</evidence>
<accession>A0A1S4FKZ3</accession>
<dbReference type="PANTHER" id="PTHR12983:SF9">
    <property type="entry name" value="E3 UBIQUITIN-PROTEIN LIGASE RNF10"/>
    <property type="match status" value="1"/>
</dbReference>
<name>A0A1S4FKZ3_AEDAE</name>
<dbReference type="CDD" id="cd16536">
    <property type="entry name" value="RING-HC_RNF10"/>
    <property type="match status" value="1"/>
</dbReference>
<evidence type="ECO:0000256" key="13">
    <source>
        <dbReference type="ARBA" id="ARBA00023242"/>
    </source>
</evidence>
<feature type="compositionally biased region" description="Low complexity" evidence="16">
    <location>
        <begin position="744"/>
        <end position="753"/>
    </location>
</feature>
<dbReference type="InterPro" id="IPR013083">
    <property type="entry name" value="Znf_RING/FYVE/PHD"/>
</dbReference>
<dbReference type="PANTHER" id="PTHR12983">
    <property type="entry name" value="RING FINGER 10 FAMILY MEMBER"/>
    <property type="match status" value="1"/>
</dbReference>
<evidence type="ECO:0000256" key="10">
    <source>
        <dbReference type="ARBA" id="ARBA00022771"/>
    </source>
</evidence>
<dbReference type="GO" id="GO:0045944">
    <property type="term" value="P:positive regulation of transcription by RNA polymerase II"/>
    <property type="evidence" value="ECO:0007669"/>
    <property type="project" value="TreeGrafter"/>
</dbReference>
<dbReference type="GO" id="GO:0000976">
    <property type="term" value="F:transcription cis-regulatory region binding"/>
    <property type="evidence" value="ECO:0007669"/>
    <property type="project" value="TreeGrafter"/>
</dbReference>
<evidence type="ECO:0000256" key="1">
    <source>
        <dbReference type="ARBA" id="ARBA00000900"/>
    </source>
</evidence>
<dbReference type="EC" id="2.3.2.27" evidence="6"/>
<gene>
    <name evidence="17" type="primary">5571140</name>
</gene>
<dbReference type="GO" id="GO:0005634">
    <property type="term" value="C:nucleus"/>
    <property type="evidence" value="ECO:0007669"/>
    <property type="project" value="UniProtKB-SubCell"/>
</dbReference>
<dbReference type="GO" id="GO:0061630">
    <property type="term" value="F:ubiquitin protein ligase activity"/>
    <property type="evidence" value="ECO:0007669"/>
    <property type="project" value="UniProtKB-EC"/>
</dbReference>
<keyword evidence="12" id="KW-0862">Zinc</keyword>
<dbReference type="PROSITE" id="PS00518">
    <property type="entry name" value="ZF_RING_1"/>
    <property type="match status" value="1"/>
</dbReference>
<evidence type="ECO:0000256" key="5">
    <source>
        <dbReference type="ARBA" id="ARBA00008117"/>
    </source>
</evidence>
<dbReference type="Pfam" id="PF00097">
    <property type="entry name" value="zf-C3HC4"/>
    <property type="match status" value="1"/>
</dbReference>
<feature type="region of interest" description="Disordered" evidence="16">
    <location>
        <begin position="1"/>
        <end position="83"/>
    </location>
</feature>
<dbReference type="InterPro" id="IPR001841">
    <property type="entry name" value="Znf_RING"/>
</dbReference>
<keyword evidence="11" id="KW-0833">Ubl conjugation pathway</keyword>
<protein>
    <recommendedName>
        <fullName evidence="14">E3 ubiquitin-protein ligase RNF10</fullName>
        <ecNumber evidence="6">2.3.2.27</ecNumber>
    </recommendedName>
    <alternativeName>
        <fullName evidence="15">RING finger protein 10</fullName>
    </alternativeName>
</protein>
<dbReference type="PROSITE" id="PS50089">
    <property type="entry name" value="ZF_RING_2"/>
    <property type="match status" value="1"/>
</dbReference>
<evidence type="ECO:0000256" key="12">
    <source>
        <dbReference type="ARBA" id="ARBA00022833"/>
    </source>
</evidence>
<dbReference type="FunCoup" id="A0A1S4FKZ3">
    <property type="interactions" value="483"/>
</dbReference>
<dbReference type="AlphaFoldDB" id="A0A1S4FKZ3"/>
<feature type="region of interest" description="Disordered" evidence="16">
    <location>
        <begin position="667"/>
        <end position="697"/>
    </location>
</feature>
<keyword evidence="9" id="KW-0479">Metal-binding</keyword>
<dbReference type="OrthoDB" id="10064108at2759"/>
<dbReference type="InterPro" id="IPR018957">
    <property type="entry name" value="Znf_C3HC4_RING-type"/>
</dbReference>
<dbReference type="SUPFAM" id="SSF57850">
    <property type="entry name" value="RING/U-box"/>
    <property type="match status" value="1"/>
</dbReference>
<dbReference type="EnsemblMetazoa" id="AAEL008854-RA">
    <property type="protein sequence ID" value="AAEL008854-PA"/>
    <property type="gene ID" value="AAEL008854"/>
</dbReference>
<feature type="compositionally biased region" description="Polar residues" evidence="16">
    <location>
        <begin position="672"/>
        <end position="683"/>
    </location>
</feature>
<comment type="catalytic activity">
    <reaction evidence="1">
        <text>S-ubiquitinyl-[E2 ubiquitin-conjugating enzyme]-L-cysteine + [acceptor protein]-L-lysine = [E2 ubiquitin-conjugating enzyme]-L-cysteine + N(6)-ubiquitinyl-[acceptor protein]-L-lysine.</text>
        <dbReference type="EC" id="2.3.2.27"/>
    </reaction>
</comment>
<reference evidence="17" key="2">
    <citation type="submission" date="2020-05" db="UniProtKB">
        <authorList>
            <consortium name="EnsemblMetazoa"/>
        </authorList>
    </citation>
    <scope>IDENTIFICATION</scope>
    <source>
        <strain evidence="17">LVP_AGWG</strain>
    </source>
</reference>
<dbReference type="InterPro" id="IPR017907">
    <property type="entry name" value="Znf_RING_CS"/>
</dbReference>
<keyword evidence="18" id="KW-1185">Reference proteome</keyword>
<dbReference type="FunFam" id="3.30.40.10:FF:000112">
    <property type="entry name" value="RING finger protein 10"/>
    <property type="match status" value="1"/>
</dbReference>
<dbReference type="InParanoid" id="A0A1S4FKZ3"/>